<dbReference type="EMBL" id="JAYKXP010000158">
    <property type="protein sequence ID" value="KAK7021925.1"/>
    <property type="molecule type" value="Genomic_DNA"/>
</dbReference>
<accession>A0AAW0B7M3</accession>
<name>A0AAW0B7M3_9AGAR</name>
<keyword evidence="4" id="KW-1185">Reference proteome</keyword>
<gene>
    <name evidence="3" type="ORF">VNI00_017154</name>
</gene>
<evidence type="ECO:0000313" key="4">
    <source>
        <dbReference type="Proteomes" id="UP001383192"/>
    </source>
</evidence>
<evidence type="ECO:0000256" key="1">
    <source>
        <dbReference type="SAM" id="Coils"/>
    </source>
</evidence>
<keyword evidence="2" id="KW-1133">Transmembrane helix</keyword>
<sequence>MSSVTSSTTPSSVTYYGVGFLGIFSIASYFSVTKLWDRFRRDRQRNTRASSSSDQQIDMLREALDQKEVEIVELRRALAAEKEVVRNKQLALDRVTEEMSRVRMQFEKQFEEERERSTRLTGALHTHAKEVSLAREESQRLRALNDRLQATADATILTTKGERLTEDDVIKLVQSLNGEISQTAGLLADTFQSEFEQSAIENDTESDEVREAREYTKELLGERMTDMLRDVDHREEAVLLRFSLQASMHAYSEWIITSWVYRDRDEEQLIQEIYDRLREREEQPTSAQWRILTRKYIRQVFRQAPQADLSDYFFDAFSNILIAAGLRNRVFPEELTDQLKQRFSSHVAGVINIAIQLNTAIGDSVTSCELVPINCETGIPFDDTSMENTFVAETSSEQEQPRADESVLCTTEMGLLHSVKVKGRAGEWTHHILLKPKVILQSAFETAVSD</sequence>
<reference evidence="3 4" key="1">
    <citation type="submission" date="2024-01" db="EMBL/GenBank/DDBJ databases">
        <title>A draft genome for a cacao thread blight-causing isolate of Paramarasmius palmivorus.</title>
        <authorList>
            <person name="Baruah I.K."/>
            <person name="Bukari Y."/>
            <person name="Amoako-Attah I."/>
            <person name="Meinhardt L.W."/>
            <person name="Bailey B.A."/>
            <person name="Cohen S.P."/>
        </authorList>
    </citation>
    <scope>NUCLEOTIDE SEQUENCE [LARGE SCALE GENOMIC DNA]</scope>
    <source>
        <strain evidence="3 4">GH-12</strain>
    </source>
</reference>
<dbReference type="AlphaFoldDB" id="A0AAW0B7M3"/>
<evidence type="ECO:0000256" key="2">
    <source>
        <dbReference type="SAM" id="Phobius"/>
    </source>
</evidence>
<comment type="caution">
    <text evidence="3">The sequence shown here is derived from an EMBL/GenBank/DDBJ whole genome shotgun (WGS) entry which is preliminary data.</text>
</comment>
<proteinExistence type="predicted"/>
<organism evidence="3 4">
    <name type="scientific">Paramarasmius palmivorus</name>
    <dbReference type="NCBI Taxonomy" id="297713"/>
    <lineage>
        <taxon>Eukaryota</taxon>
        <taxon>Fungi</taxon>
        <taxon>Dikarya</taxon>
        <taxon>Basidiomycota</taxon>
        <taxon>Agaricomycotina</taxon>
        <taxon>Agaricomycetes</taxon>
        <taxon>Agaricomycetidae</taxon>
        <taxon>Agaricales</taxon>
        <taxon>Marasmiineae</taxon>
        <taxon>Marasmiaceae</taxon>
        <taxon>Paramarasmius</taxon>
    </lineage>
</organism>
<protein>
    <submittedName>
        <fullName evidence="3">Uncharacterized protein</fullName>
    </submittedName>
</protein>
<dbReference type="Proteomes" id="UP001383192">
    <property type="component" value="Unassembled WGS sequence"/>
</dbReference>
<keyword evidence="1" id="KW-0175">Coiled coil</keyword>
<feature type="coiled-coil region" evidence="1">
    <location>
        <begin position="57"/>
        <end position="84"/>
    </location>
</feature>
<keyword evidence="2" id="KW-0812">Transmembrane</keyword>
<keyword evidence="2" id="KW-0472">Membrane</keyword>
<feature type="transmembrane region" description="Helical" evidence="2">
    <location>
        <begin position="15"/>
        <end position="36"/>
    </location>
</feature>
<evidence type="ECO:0000313" key="3">
    <source>
        <dbReference type="EMBL" id="KAK7021925.1"/>
    </source>
</evidence>